<organism evidence="2 3">
    <name type="scientific">Vibrio mytili</name>
    <dbReference type="NCBI Taxonomy" id="50718"/>
    <lineage>
        <taxon>Bacteria</taxon>
        <taxon>Pseudomonadati</taxon>
        <taxon>Pseudomonadota</taxon>
        <taxon>Gammaproteobacteria</taxon>
        <taxon>Vibrionales</taxon>
        <taxon>Vibrionaceae</taxon>
        <taxon>Vibrio</taxon>
    </lineage>
</organism>
<dbReference type="InterPro" id="IPR010398">
    <property type="entry name" value="DUF997"/>
</dbReference>
<keyword evidence="1" id="KW-0472">Membrane</keyword>
<keyword evidence="1" id="KW-1133">Transmembrane helix</keyword>
<dbReference type="Proteomes" id="UP000031977">
    <property type="component" value="Unassembled WGS sequence"/>
</dbReference>
<dbReference type="STRING" id="50718.SU60_01390"/>
<name>A0A0C3IBU3_9VIBR</name>
<sequence length="97" mass="11572">MHTQSDLNRQANREAYWAILLALCYFAWWYISAYVFSGPQGQTQLPDLYWGMPLWFLLSCVFGPILFTVLCALMVKYLYKDIPLDKHDDKHKDERYE</sequence>
<keyword evidence="1" id="KW-0812">Transmembrane</keyword>
<proteinExistence type="predicted"/>
<dbReference type="EMBL" id="JXOK01000004">
    <property type="protein sequence ID" value="KIN12465.1"/>
    <property type="molecule type" value="Genomic_DNA"/>
</dbReference>
<feature type="transmembrane region" description="Helical" evidence="1">
    <location>
        <begin position="56"/>
        <end position="79"/>
    </location>
</feature>
<evidence type="ECO:0000313" key="2">
    <source>
        <dbReference type="EMBL" id="KIN12465.1"/>
    </source>
</evidence>
<dbReference type="PANTHER" id="PTHR39174:SF1">
    <property type="entry name" value="INNER MEMBRANE PROTEIN"/>
    <property type="match status" value="1"/>
</dbReference>
<dbReference type="PANTHER" id="PTHR39174">
    <property type="entry name" value="INNER MEMBRANE PROTEIN-RELATED"/>
    <property type="match status" value="1"/>
</dbReference>
<comment type="caution">
    <text evidence="2">The sequence shown here is derived from an EMBL/GenBank/DDBJ whole genome shotgun (WGS) entry which is preliminary data.</text>
</comment>
<evidence type="ECO:0000256" key="1">
    <source>
        <dbReference type="SAM" id="Phobius"/>
    </source>
</evidence>
<dbReference type="Pfam" id="PF06196">
    <property type="entry name" value="DUF997"/>
    <property type="match status" value="1"/>
</dbReference>
<dbReference type="AlphaFoldDB" id="A0A0C3IBU3"/>
<dbReference type="OrthoDB" id="7062456at2"/>
<protein>
    <submittedName>
        <fullName evidence="2">Membrane protein</fullName>
    </submittedName>
</protein>
<gene>
    <name evidence="2" type="ORF">SU60_01390</name>
</gene>
<reference evidence="2 3" key="1">
    <citation type="submission" date="2015-01" db="EMBL/GenBank/DDBJ databases">
        <title>Draft genome of Vibrio mytili type strain CAIM 528.</title>
        <authorList>
            <person name="Gonzalez-Castillo A."/>
            <person name="Gomez-Gil B."/>
            <person name="Enciso-Ibarra J."/>
        </authorList>
    </citation>
    <scope>NUCLEOTIDE SEQUENCE [LARGE SCALE GENOMIC DNA]</scope>
    <source>
        <strain evidence="2 3">CAIM 528</strain>
    </source>
</reference>
<keyword evidence="3" id="KW-1185">Reference proteome</keyword>
<dbReference type="RefSeq" id="WP_041153976.1">
    <property type="nucleotide sequence ID" value="NZ_CBCRVP010000022.1"/>
</dbReference>
<evidence type="ECO:0000313" key="3">
    <source>
        <dbReference type="Proteomes" id="UP000031977"/>
    </source>
</evidence>
<feature type="transmembrane region" description="Helical" evidence="1">
    <location>
        <begin position="15"/>
        <end position="36"/>
    </location>
</feature>
<accession>A0A0C3IBU3</accession>